<dbReference type="Proteomes" id="UP000663658">
    <property type="component" value="Chromosome"/>
</dbReference>
<dbReference type="EMBL" id="CP070505">
    <property type="protein sequence ID" value="QSL95178.1"/>
    <property type="molecule type" value="Genomic_DNA"/>
</dbReference>
<dbReference type="RefSeq" id="WP_206419216.1">
    <property type="nucleotide sequence ID" value="NZ_CP070505.1"/>
</dbReference>
<evidence type="ECO:0008006" key="3">
    <source>
        <dbReference type="Google" id="ProtNLM"/>
    </source>
</evidence>
<dbReference type="InterPro" id="IPR046733">
    <property type="entry name" value="DUF6625"/>
</dbReference>
<reference evidence="1 2" key="1">
    <citation type="submission" date="2021-02" db="EMBL/GenBank/DDBJ databases">
        <title>Whole genome sequencing of Pseudomonas alcaliphila strain SM2.</title>
        <authorList>
            <person name="Alshamsi M.S."/>
            <person name="Sudalaimuthuasari N."/>
            <person name="Kundu B."/>
            <person name="AlMaskari R.S."/>
            <person name="Elmahi Y."/>
            <person name="Mundra S."/>
            <person name="Chandran S."/>
            <person name="Malik S."/>
            <person name="Hazzouri K.M."/>
            <person name="Amiri K.M.A."/>
        </authorList>
    </citation>
    <scope>NUCLEOTIDE SEQUENCE [LARGE SCALE GENOMIC DNA]</scope>
    <source>
        <strain evidence="1 2">SM2</strain>
    </source>
</reference>
<accession>A0ABD7E377</accession>
<evidence type="ECO:0000313" key="1">
    <source>
        <dbReference type="EMBL" id="QSL95178.1"/>
    </source>
</evidence>
<dbReference type="Pfam" id="PF20330">
    <property type="entry name" value="DUF6625"/>
    <property type="match status" value="1"/>
</dbReference>
<protein>
    <recommendedName>
        <fullName evidence="3">Glycosyl transferase</fullName>
    </recommendedName>
</protein>
<gene>
    <name evidence="1" type="ORF">JWV26_13765</name>
</gene>
<evidence type="ECO:0000313" key="2">
    <source>
        <dbReference type="Proteomes" id="UP000663658"/>
    </source>
</evidence>
<dbReference type="AlphaFoldDB" id="A0ABD7E377"/>
<name>A0ABD7E377_9GAMM</name>
<sequence>MVTVAPSICFIIPYFGRWPFWMPLFLESCRTNPDIDWLFFSDCGEPEGLPANVRVEPVTYADYCSLVSDRLGISFAPVNPYKLCDLKPALGFIHQEQLRGYDFWAFGDLDLIYGRLRQYFTDERLARYDLYSTHARRVSGHLCLIRNTDVMCQLFMRMPHWQERLGDQEHHALDEGAFSRLFLWRKNFPKPLFNLLGRFNSLRRRSEFIEAFSTPDGCIPWIDGSLNFPRRWRWRNGSLTNDQDGDRQFPYFHFAIWKRGAWSDKSAPAQESMQMLAGKQAWMIDEEGFSQWE</sequence>
<proteinExistence type="predicted"/>
<organism evidence="1 2">
    <name type="scientific">Ectopseudomonas toyotomiensis</name>
    <dbReference type="NCBI Taxonomy" id="554344"/>
    <lineage>
        <taxon>Bacteria</taxon>
        <taxon>Pseudomonadati</taxon>
        <taxon>Pseudomonadota</taxon>
        <taxon>Gammaproteobacteria</taxon>
        <taxon>Pseudomonadales</taxon>
        <taxon>Pseudomonadaceae</taxon>
        <taxon>Ectopseudomonas</taxon>
    </lineage>
</organism>
<dbReference type="KEGG" id="pty:JWV26_13765"/>